<dbReference type="SUPFAM" id="SSF49265">
    <property type="entry name" value="Fibronectin type III"/>
    <property type="match status" value="1"/>
</dbReference>
<dbReference type="SMART" id="SM00231">
    <property type="entry name" value="FA58C"/>
    <property type="match status" value="2"/>
</dbReference>
<dbReference type="Pfam" id="PF00754">
    <property type="entry name" value="F5_F8_type_C"/>
    <property type="match status" value="3"/>
</dbReference>
<dbReference type="InterPro" id="IPR012334">
    <property type="entry name" value="Pectin_lyas_fold"/>
</dbReference>
<feature type="region of interest" description="Disordered" evidence="1">
    <location>
        <begin position="391"/>
        <end position="414"/>
    </location>
</feature>
<dbReference type="InterPro" id="IPR013783">
    <property type="entry name" value="Ig-like_fold"/>
</dbReference>
<dbReference type="InterPro" id="IPR033801">
    <property type="entry name" value="CBM6-CBM35-CBM36-like_1"/>
</dbReference>
<evidence type="ECO:0000313" key="5">
    <source>
        <dbReference type="Proteomes" id="UP001596435"/>
    </source>
</evidence>
<evidence type="ECO:0000256" key="1">
    <source>
        <dbReference type="SAM" id="MobiDB-lite"/>
    </source>
</evidence>
<dbReference type="SUPFAM" id="SSF49785">
    <property type="entry name" value="Galactose-binding domain-like"/>
    <property type="match status" value="3"/>
</dbReference>
<dbReference type="Gene3D" id="2.60.40.10">
    <property type="entry name" value="Immunoglobulins"/>
    <property type="match status" value="4"/>
</dbReference>
<dbReference type="SUPFAM" id="SSF51126">
    <property type="entry name" value="Pectin lyase-like"/>
    <property type="match status" value="1"/>
</dbReference>
<dbReference type="CDD" id="cd14490">
    <property type="entry name" value="CBM6-CBM35-CBM36_like_1"/>
    <property type="match status" value="1"/>
</dbReference>
<feature type="domain" description="F5/8 type C" evidence="3">
    <location>
        <begin position="198"/>
        <end position="309"/>
    </location>
</feature>
<dbReference type="Pfam" id="PF22816">
    <property type="entry name" value="CatAgl_D2"/>
    <property type="match status" value="1"/>
</dbReference>
<dbReference type="InterPro" id="IPR011635">
    <property type="entry name" value="CARDB"/>
</dbReference>
<feature type="signal peptide" evidence="2">
    <location>
        <begin position="1"/>
        <end position="32"/>
    </location>
</feature>
<dbReference type="InterPro" id="IPR055149">
    <property type="entry name" value="Agl_cat_D2"/>
</dbReference>
<dbReference type="PROSITE" id="PS50022">
    <property type="entry name" value="FA58C_3"/>
    <property type="match status" value="3"/>
</dbReference>
<dbReference type="RefSeq" id="WP_345708313.1">
    <property type="nucleotide sequence ID" value="NZ_BAABKV010000001.1"/>
</dbReference>
<feature type="compositionally biased region" description="Polar residues" evidence="1">
    <location>
        <begin position="391"/>
        <end position="410"/>
    </location>
</feature>
<reference evidence="5" key="1">
    <citation type="journal article" date="2019" name="Int. J. Syst. Evol. Microbiol.">
        <title>The Global Catalogue of Microorganisms (GCM) 10K type strain sequencing project: providing services to taxonomists for standard genome sequencing and annotation.</title>
        <authorList>
            <consortium name="The Broad Institute Genomics Platform"/>
            <consortium name="The Broad Institute Genome Sequencing Center for Infectious Disease"/>
            <person name="Wu L."/>
            <person name="Ma J."/>
        </authorList>
    </citation>
    <scope>NUCLEOTIDE SEQUENCE [LARGE SCALE GENOMIC DNA]</scope>
    <source>
        <strain evidence="5">CGMCC 1.12859</strain>
    </source>
</reference>
<evidence type="ECO:0000313" key="4">
    <source>
        <dbReference type="EMBL" id="MFC7182590.1"/>
    </source>
</evidence>
<dbReference type="Gene3D" id="2.160.20.10">
    <property type="entry name" value="Single-stranded right-handed beta-helix, Pectin lyase-like"/>
    <property type="match status" value="1"/>
</dbReference>
<feature type="domain" description="F5/8 type C" evidence="3">
    <location>
        <begin position="26"/>
        <end position="171"/>
    </location>
</feature>
<evidence type="ECO:0000256" key="2">
    <source>
        <dbReference type="SAM" id="SignalP"/>
    </source>
</evidence>
<dbReference type="InterPro" id="IPR036116">
    <property type="entry name" value="FN3_sf"/>
</dbReference>
<feature type="chain" id="PRO_5047304654" evidence="2">
    <location>
        <begin position="33"/>
        <end position="1431"/>
    </location>
</feature>
<sequence length="1431" mass="147620">MRTTRTLPRLSAATVATGLLLMVVGPVVPAHAAGGPNLAAGRTVTASSATGAQAVALVNDGSQDTYWESTNNALPQWVQVDLGSATAIDQVVLKLPAGWGSRNETLSLQGSTDGSNFSTILGSTGYSFDPGSGNTVKLNFAATSTRYVRVNVTANSGWPAAQVSELEVYGATSASSNLVRSVTASSANSPYTAGNAADGNAGSYWESANNAFPQWLQADLGSAVPFNKLVLKLPAGWESRTETLKVQSSTDGTNFTDLVASAGYQFDPATGNSVTVNVSTATARYVRLNFTANSQWSAAQLSEFEVYGPATGDTQAPSAPASLAYTQPGSGQIKLTWNAATDNVGVTGYDIYANGSLLTSVAGNVLTYTDSQADGATVSYYVKAKDAAGNQSTASNTVTRTGATGDTQAPSAPASLAYTQPASGQIKLTWGASSDNVGVTGYDVYANGSLRASVGAGVLTYTDSQADTATVSYYVKAKDAAGNQSDTSNTVIRTGQTGGTGTNLAAGKPITANSSIYTFVAANANDNDTTTYWEGAGGSYPNTLTVALGSNADTGSVVVKLNPASAWGARTQTIEVLGREQSSSTFTSLVAAKAYTFDPASGNTVTIPVSARVADVQLKITSNTGSGAGQVAEFQVVGTPAPNPDLTVTGTTVSPANPVETDNLTLSTTVKNQGTAAAAATSVNLYLGSTKVGTAQVGALAAGASSTVTAGVPAQNAGSYQLSAKVDEANAVIEQDETNNTWTSPSALVVAQVASSDLVASPVAWSPSNPAAGNAVNFSVAIKNQGTSAAASGSHGVTLTVTDATTGSVVKTLTGSYSGAIAPGATTSPVSLGSWTAVNGKYTVKTVIATDSNELPVKQANNTTNQSLYIGRGANMPYDTYEAEDGVLAGGAAVVGPNRTIGDIAGEASGRKAVTLNSTGSSVEFTTKAPTDSLVTRFSIPDSAAGDGTSATLDVYVDGTFLKAINLSSKYAWLYGSETAPGNSPSSGGQRHIYDEANLLLGTNVPAGHKIRLQKDSSNTSQYAIDFVSLEQATQIANPDPAKYVVPTGFAQGDVQAALDKVRMDTTGTLVGVYLPPGDYQTANKFQVYGKAIKIVGAGPWFTRFYAPQDQSNTDVGFRADSTANGSTFSGFAYFGNYTSRIDGPGKVFDFANVANDTIDNIWVEHMVCMYWGANTDSMTITNSRIRDTFADGINMTNGSTDNLVSNNEARATGDDSFALFSAIDAGGADEKNNVFQNLTALLTWRAAGIAVYGGYANTFRNIYIADTLCYSGITISSLDFGYAMNGFGASPTTDLQNISIVRGGGHFWGSQVFPAIWVFSASKVFQGIRVSDVDITDPTYSGIMFQTNYSGGQPQNPVTDTVFTNISITGAQKSGDAFDAKSGYGIWANEMPEAGQGPAVGSVTFNHLTLSNNYKDIQNTTSTFHITVNP</sequence>
<evidence type="ECO:0000259" key="3">
    <source>
        <dbReference type="PROSITE" id="PS50022"/>
    </source>
</evidence>
<organism evidence="4 5">
    <name type="scientific">Kitasatospora paranensis</name>
    <dbReference type="NCBI Taxonomy" id="258053"/>
    <lineage>
        <taxon>Bacteria</taxon>
        <taxon>Bacillati</taxon>
        <taxon>Actinomycetota</taxon>
        <taxon>Actinomycetes</taxon>
        <taxon>Kitasatosporales</taxon>
        <taxon>Streptomycetaceae</taxon>
        <taxon>Kitasatospora</taxon>
    </lineage>
</organism>
<dbReference type="Pfam" id="PF22815">
    <property type="entry name" value="CatAgl_D1"/>
    <property type="match status" value="1"/>
</dbReference>
<name>A0ABW2G3X1_9ACTN</name>
<dbReference type="InterPro" id="IPR000421">
    <property type="entry name" value="FA58C"/>
</dbReference>
<dbReference type="EMBL" id="JBHTAJ010000049">
    <property type="protein sequence ID" value="MFC7182590.1"/>
    <property type="molecule type" value="Genomic_DNA"/>
</dbReference>
<dbReference type="SMART" id="SM00710">
    <property type="entry name" value="PbH1"/>
    <property type="match status" value="5"/>
</dbReference>
<dbReference type="InterPro" id="IPR011050">
    <property type="entry name" value="Pectin_lyase_fold/virulence"/>
</dbReference>
<accession>A0ABW2G3X1</accession>
<protein>
    <submittedName>
        <fullName evidence="4">Discoidin domain-containing protein</fullName>
    </submittedName>
</protein>
<dbReference type="InterPro" id="IPR008979">
    <property type="entry name" value="Galactose-bd-like_sf"/>
</dbReference>
<dbReference type="Gene3D" id="2.60.120.260">
    <property type="entry name" value="Galactose-binding domain-like"/>
    <property type="match status" value="4"/>
</dbReference>
<feature type="domain" description="F5/8 type C" evidence="3">
    <location>
        <begin position="492"/>
        <end position="639"/>
    </location>
</feature>
<keyword evidence="5" id="KW-1185">Reference proteome</keyword>
<dbReference type="Proteomes" id="UP001596435">
    <property type="component" value="Unassembled WGS sequence"/>
</dbReference>
<proteinExistence type="predicted"/>
<comment type="caution">
    <text evidence="4">The sequence shown here is derived from an EMBL/GenBank/DDBJ whole genome shotgun (WGS) entry which is preliminary data.</text>
</comment>
<gene>
    <name evidence="4" type="ORF">ACFQMG_23865</name>
</gene>
<dbReference type="InterPro" id="IPR006626">
    <property type="entry name" value="PbH1"/>
</dbReference>
<keyword evidence="2" id="KW-0732">Signal</keyword>
<dbReference type="Pfam" id="PF07705">
    <property type="entry name" value="CARDB"/>
    <property type="match status" value="1"/>
</dbReference>